<keyword evidence="1" id="KW-1015">Disulfide bond</keyword>
<evidence type="ECO:0000256" key="2">
    <source>
        <dbReference type="PROSITE-ProRule" id="PRU00276"/>
    </source>
</evidence>
<keyword evidence="4" id="KW-0472">Membrane</keyword>
<dbReference type="InterPro" id="IPR001590">
    <property type="entry name" value="Peptidase_M12B"/>
</dbReference>
<keyword evidence="8" id="KW-0378">Hydrolase</keyword>
<dbReference type="HOGENOM" id="CLU_012383_1_0_1"/>
<feature type="binding site" evidence="2">
    <location>
        <position position="443"/>
    </location>
    <ligand>
        <name>Zn(2+)</name>
        <dbReference type="ChEBI" id="CHEBI:29105"/>
        <note>catalytic</note>
    </ligand>
</feature>
<keyword evidence="8" id="KW-0645">Protease</keyword>
<comment type="caution">
    <text evidence="2">Lacks conserved residue(s) required for the propagation of feature annotation.</text>
</comment>
<dbReference type="Gene3D" id="3.40.1620.60">
    <property type="match status" value="1"/>
</dbReference>
<dbReference type="InterPro" id="IPR036436">
    <property type="entry name" value="Disintegrin_dom_sf"/>
</dbReference>
<dbReference type="GeneID" id="4703757"/>
<feature type="domain" description="Peptidase M12B" evidence="7">
    <location>
        <begin position="283"/>
        <end position="495"/>
    </location>
</feature>
<feature type="compositionally biased region" description="Pro residues" evidence="3">
    <location>
        <begin position="749"/>
        <end position="759"/>
    </location>
</feature>
<dbReference type="KEGG" id="act:ACLA_050240"/>
<dbReference type="PROSITE" id="PS50214">
    <property type="entry name" value="DISINTEGRIN_2"/>
    <property type="match status" value="1"/>
</dbReference>
<reference evidence="8 9" key="1">
    <citation type="journal article" date="2008" name="PLoS Genet.">
        <title>Genomic islands in the pathogenic filamentous fungus Aspergillus fumigatus.</title>
        <authorList>
            <person name="Fedorova N.D."/>
            <person name="Khaldi N."/>
            <person name="Joardar V.S."/>
            <person name="Maiti R."/>
            <person name="Amedeo P."/>
            <person name="Anderson M.J."/>
            <person name="Crabtree J."/>
            <person name="Silva J.C."/>
            <person name="Badger J.H."/>
            <person name="Albarraq A."/>
            <person name="Angiuoli S."/>
            <person name="Bussey H."/>
            <person name="Bowyer P."/>
            <person name="Cotty P.J."/>
            <person name="Dyer P.S."/>
            <person name="Egan A."/>
            <person name="Galens K."/>
            <person name="Fraser-Liggett C.M."/>
            <person name="Haas B.J."/>
            <person name="Inman J.M."/>
            <person name="Kent R."/>
            <person name="Lemieux S."/>
            <person name="Malavazi I."/>
            <person name="Orvis J."/>
            <person name="Roemer T."/>
            <person name="Ronning C.M."/>
            <person name="Sundaram J.P."/>
            <person name="Sutton G."/>
            <person name="Turner G."/>
            <person name="Venter J.C."/>
            <person name="White O.R."/>
            <person name="Whitty B.R."/>
            <person name="Youngman P."/>
            <person name="Wolfe K.H."/>
            <person name="Goldman G.H."/>
            <person name="Wortman J.R."/>
            <person name="Jiang B."/>
            <person name="Denning D.W."/>
            <person name="Nierman W.C."/>
        </authorList>
    </citation>
    <scope>NUCLEOTIDE SEQUENCE [LARGE SCALE GENOMIC DNA]</scope>
    <source>
        <strain evidence="9">ATCC 1007 / CBS 513.65 / DSM 816 / NCTC 3887 / NRRL 1</strain>
    </source>
</reference>
<feature type="active site" evidence="2">
    <location>
        <position position="434"/>
    </location>
</feature>
<dbReference type="PROSITE" id="PS50215">
    <property type="entry name" value="ADAM_MEPRO"/>
    <property type="match status" value="1"/>
</dbReference>
<dbReference type="RefSeq" id="XP_001271978.1">
    <property type="nucleotide sequence ID" value="XM_001271977.1"/>
</dbReference>
<feature type="domain" description="Disintegrin" evidence="6">
    <location>
        <begin position="520"/>
        <end position="609"/>
    </location>
</feature>
<dbReference type="InterPro" id="IPR024079">
    <property type="entry name" value="MetalloPept_cat_dom_sf"/>
</dbReference>
<feature type="chain" id="PRO_5002633188" evidence="5">
    <location>
        <begin position="25"/>
        <end position="796"/>
    </location>
</feature>
<evidence type="ECO:0000259" key="7">
    <source>
        <dbReference type="PROSITE" id="PS50215"/>
    </source>
</evidence>
<evidence type="ECO:0000256" key="3">
    <source>
        <dbReference type="SAM" id="MobiDB-lite"/>
    </source>
</evidence>
<dbReference type="Pfam" id="PF13688">
    <property type="entry name" value="Reprolysin_5"/>
    <property type="match status" value="1"/>
</dbReference>
<dbReference type="InterPro" id="IPR034028">
    <property type="entry name" value="ZnMc_ADAM_fungal"/>
</dbReference>
<evidence type="ECO:0000256" key="1">
    <source>
        <dbReference type="ARBA" id="ARBA00023157"/>
    </source>
</evidence>
<dbReference type="Proteomes" id="UP000006701">
    <property type="component" value="Unassembled WGS sequence"/>
</dbReference>
<feature type="region of interest" description="Disordered" evidence="3">
    <location>
        <begin position="743"/>
        <end position="796"/>
    </location>
</feature>
<dbReference type="VEuPathDB" id="FungiDB:ACLA_050240"/>
<keyword evidence="9" id="KW-1185">Reference proteome</keyword>
<keyword evidence="4" id="KW-1133">Transmembrane helix</keyword>
<dbReference type="CDD" id="cd04271">
    <property type="entry name" value="ZnMc_ADAM_fungal"/>
    <property type="match status" value="1"/>
</dbReference>
<keyword evidence="2" id="KW-0479">Metal-binding</keyword>
<dbReference type="SMART" id="SM00050">
    <property type="entry name" value="DISIN"/>
    <property type="match status" value="1"/>
</dbReference>
<proteinExistence type="predicted"/>
<dbReference type="Gene3D" id="3.40.390.10">
    <property type="entry name" value="Collagenase (Catalytic Domain)"/>
    <property type="match status" value="1"/>
</dbReference>
<keyword evidence="8" id="KW-0482">Metalloprotease</keyword>
<feature type="compositionally biased region" description="Gly residues" evidence="3">
    <location>
        <begin position="768"/>
        <end position="777"/>
    </location>
</feature>
<evidence type="ECO:0000313" key="8">
    <source>
        <dbReference type="EMBL" id="EAW10552.1"/>
    </source>
</evidence>
<evidence type="ECO:0000256" key="4">
    <source>
        <dbReference type="SAM" id="Phobius"/>
    </source>
</evidence>
<accession>A1CI47</accession>
<dbReference type="STRING" id="344612.A1CI47"/>
<dbReference type="SUPFAM" id="SSF57552">
    <property type="entry name" value="Blood coagulation inhibitor (disintegrin)"/>
    <property type="match status" value="1"/>
</dbReference>
<feature type="compositionally biased region" description="Pro residues" evidence="3">
    <location>
        <begin position="778"/>
        <end position="796"/>
    </location>
</feature>
<feature type="binding site" evidence="2">
    <location>
        <position position="437"/>
    </location>
    <ligand>
        <name>Zn(2+)</name>
        <dbReference type="ChEBI" id="CHEBI:29105"/>
        <note>catalytic</note>
    </ligand>
</feature>
<gene>
    <name evidence="8" type="ORF">ACLA_050240</name>
</gene>
<dbReference type="OrthoDB" id="5951731at2759"/>
<dbReference type="OMA" id="YGLQQNF"/>
<dbReference type="GO" id="GO:0004222">
    <property type="term" value="F:metalloendopeptidase activity"/>
    <property type="evidence" value="ECO:0007669"/>
    <property type="project" value="InterPro"/>
</dbReference>
<dbReference type="PANTHER" id="PTHR11905">
    <property type="entry name" value="ADAM A DISINTEGRIN AND METALLOPROTEASE DOMAIN"/>
    <property type="match status" value="1"/>
</dbReference>
<dbReference type="EMBL" id="DS027054">
    <property type="protein sequence ID" value="EAW10552.1"/>
    <property type="molecule type" value="Genomic_DNA"/>
</dbReference>
<keyword evidence="4" id="KW-0812">Transmembrane</keyword>
<organism evidence="8 9">
    <name type="scientific">Aspergillus clavatus (strain ATCC 1007 / CBS 513.65 / DSM 816 / NCTC 3887 / NRRL 1 / QM 1276 / 107)</name>
    <dbReference type="NCBI Taxonomy" id="344612"/>
    <lineage>
        <taxon>Eukaryota</taxon>
        <taxon>Fungi</taxon>
        <taxon>Dikarya</taxon>
        <taxon>Ascomycota</taxon>
        <taxon>Pezizomycotina</taxon>
        <taxon>Eurotiomycetes</taxon>
        <taxon>Eurotiomycetidae</taxon>
        <taxon>Eurotiales</taxon>
        <taxon>Aspergillaceae</taxon>
        <taxon>Aspergillus</taxon>
        <taxon>Aspergillus subgen. Fumigati</taxon>
    </lineage>
</organism>
<evidence type="ECO:0000313" key="9">
    <source>
        <dbReference type="Proteomes" id="UP000006701"/>
    </source>
</evidence>
<feature type="binding site" evidence="2">
    <location>
        <position position="433"/>
    </location>
    <ligand>
        <name>Zn(2+)</name>
        <dbReference type="ChEBI" id="CHEBI:29105"/>
        <note>catalytic</note>
    </ligand>
</feature>
<feature type="signal peptide" evidence="5">
    <location>
        <begin position="1"/>
        <end position="24"/>
    </location>
</feature>
<name>A1CI47_ASPCL</name>
<dbReference type="AlphaFoldDB" id="A1CI47"/>
<evidence type="ECO:0000256" key="5">
    <source>
        <dbReference type="SAM" id="SignalP"/>
    </source>
</evidence>
<dbReference type="Gene3D" id="4.10.70.10">
    <property type="entry name" value="Disintegrin domain"/>
    <property type="match status" value="1"/>
</dbReference>
<protein>
    <submittedName>
        <fullName evidence="8">Disintegrin-like metalloprotease, putative</fullName>
    </submittedName>
</protein>
<keyword evidence="2" id="KW-0862">Zinc</keyword>
<keyword evidence="5" id="KW-0732">Signal</keyword>
<dbReference type="Pfam" id="PF00200">
    <property type="entry name" value="Disintegrin"/>
    <property type="match status" value="1"/>
</dbReference>
<dbReference type="GO" id="GO:0046872">
    <property type="term" value="F:metal ion binding"/>
    <property type="evidence" value="ECO:0007669"/>
    <property type="project" value="UniProtKB-KW"/>
</dbReference>
<dbReference type="PRINTS" id="PR00289">
    <property type="entry name" value="DISINTEGRIN"/>
</dbReference>
<dbReference type="eggNOG" id="KOG3607">
    <property type="taxonomic scope" value="Eukaryota"/>
</dbReference>
<dbReference type="PANTHER" id="PTHR11905:SF159">
    <property type="entry name" value="ADAM METALLOPROTEASE"/>
    <property type="match status" value="1"/>
</dbReference>
<dbReference type="InterPro" id="IPR001762">
    <property type="entry name" value="Disintegrin_dom"/>
</dbReference>
<sequence>MRFLKGSLPFVASALSLFSAYAQARSQEPSAIQHISILDHAVIGTPSHEVDHLTNFEITFDLEDTHQRIKLELEPNHDILAEDAYVQYLDTEGNVHREEAIKRHEHKVFKGQSLLGRANGLWKPVGWARIYVKKDGAQPLFEGVFSIDNDNHHVELKSTYLQKKRPEDADIPERKDDYMVVYRDSDMVREYRTELKKRSLTSYASSCQADKLGFNSDPGHPIFRPDFQEMDSDIGMSRYGVMSLNSLFGLSKRQSDIGGVSGNAGGVNLQQTIGSTSGCPKTKQVALIGIASDCSFRASFDSDEAAKSWIINVVNSASDVYEKSFNISIGLRNLTMTEKTCPDTAPASTQWNMPCDQGNITQRLNLFSKWRGQQSDNNAYWTLMSNCPTGSEVGLAWLGQLCNTEVTGDANSFVSGANVVVRVSGGGWQVFAHESGHTFGAVHDCDSSTCSQKLDVSSQCCPYTTSECDAHAQFIMNPSTGRDITKFSPCTIGNICSALGRNSVKSSCISDNRNVVTYTGNQCGNGIVEAGEDCDCGGEASCGNNSCCDAKTCKFKNGAVCDDANDSCCNKCKFSAAGTVCRASRGECDLQETCTGNSSTCPADEFKKDGDECGSVSGLACASGQCTSRDYQCRSVMGSMIHDNETFACPEFGSSCELICTSPSLGLCYGVNQNFLDGTRCGSGGHCRNGRCDGSSVAGWVAEHKNLVIGVACGVGGLLLLSFLWCLIGRCRQPRVVAARPPMTQMRPWPRPMPPPPHPQMGQWANGPNGGYQGLGGDPPPPPYPGGPYPARPRYA</sequence>
<dbReference type="GO" id="GO:0006508">
    <property type="term" value="P:proteolysis"/>
    <property type="evidence" value="ECO:0007669"/>
    <property type="project" value="InterPro"/>
</dbReference>
<evidence type="ECO:0000259" key="6">
    <source>
        <dbReference type="PROSITE" id="PS50214"/>
    </source>
</evidence>
<dbReference type="SUPFAM" id="SSF55486">
    <property type="entry name" value="Metalloproteases ('zincins'), catalytic domain"/>
    <property type="match status" value="1"/>
</dbReference>
<dbReference type="FunFam" id="4.10.70.10:FF:000001">
    <property type="entry name" value="Disintegrin and metalloproteinase domain-containing protein 22"/>
    <property type="match status" value="1"/>
</dbReference>
<feature type="transmembrane region" description="Helical" evidence="4">
    <location>
        <begin position="707"/>
        <end position="728"/>
    </location>
</feature>